<dbReference type="HOGENOM" id="CLU_921880_0_0_1"/>
<reference evidence="1 2" key="1">
    <citation type="submission" date="2014-06" db="EMBL/GenBank/DDBJ databases">
        <title>Evolutionary Origins and Diversification of the Mycorrhizal Mutualists.</title>
        <authorList>
            <consortium name="DOE Joint Genome Institute"/>
            <consortium name="Mycorrhizal Genomics Consortium"/>
            <person name="Kohler A."/>
            <person name="Kuo A."/>
            <person name="Nagy L.G."/>
            <person name="Floudas D."/>
            <person name="Copeland A."/>
            <person name="Barry K.W."/>
            <person name="Cichocki N."/>
            <person name="Veneault-Fourrey C."/>
            <person name="LaButti K."/>
            <person name="Lindquist E.A."/>
            <person name="Lipzen A."/>
            <person name="Lundell T."/>
            <person name="Morin E."/>
            <person name="Murat C."/>
            <person name="Riley R."/>
            <person name="Ohm R."/>
            <person name="Sun H."/>
            <person name="Tunlid A."/>
            <person name="Henrissat B."/>
            <person name="Grigoriev I.V."/>
            <person name="Hibbett D.S."/>
            <person name="Martin F."/>
        </authorList>
    </citation>
    <scope>NUCLEOTIDE SEQUENCE [LARGE SCALE GENOMIC DNA]</scope>
    <source>
        <strain evidence="1 2">SS14</strain>
    </source>
</reference>
<dbReference type="AlphaFoldDB" id="A0A0C9UDJ5"/>
<gene>
    <name evidence="1" type="ORF">M422DRAFT_275915</name>
</gene>
<dbReference type="EMBL" id="KN837657">
    <property type="protein sequence ID" value="KIJ23491.1"/>
    <property type="molecule type" value="Genomic_DNA"/>
</dbReference>
<sequence>MAYRFPWFYVRGWSPKVRRITSSTHDHTWMAISNLMANINQRRRRLPVPSSSTSWVVCGSNMRITPMVHQIDCKAGPQGSRHSATLLDPAPCFVGRILPAVACHHIPSQAFLFMFVVQLIADRLLLRYTTWCRANITQKRRWLPVPGSPTSWVVCGTFMEASNVRITLVVHQIECKTDPRGSRHSATMLNPAPCFVSRILPAVAFSSSVDVIAFPIIHPILNTGGTICLDEPFWNVAMPRSSIESITKDDTIFTIEGSGQPTTERVRKVWCHVYSHALWASMRFYTQPFSGLTLCSYVATPL</sequence>
<evidence type="ECO:0000313" key="1">
    <source>
        <dbReference type="EMBL" id="KIJ23491.1"/>
    </source>
</evidence>
<proteinExistence type="predicted"/>
<protein>
    <submittedName>
        <fullName evidence="1">Uncharacterized protein</fullName>
    </submittedName>
</protein>
<organism evidence="1 2">
    <name type="scientific">Sphaerobolus stellatus (strain SS14)</name>
    <dbReference type="NCBI Taxonomy" id="990650"/>
    <lineage>
        <taxon>Eukaryota</taxon>
        <taxon>Fungi</taxon>
        <taxon>Dikarya</taxon>
        <taxon>Basidiomycota</taxon>
        <taxon>Agaricomycotina</taxon>
        <taxon>Agaricomycetes</taxon>
        <taxon>Phallomycetidae</taxon>
        <taxon>Geastrales</taxon>
        <taxon>Sphaerobolaceae</taxon>
        <taxon>Sphaerobolus</taxon>
    </lineage>
</organism>
<name>A0A0C9UDJ5_SPHS4</name>
<accession>A0A0C9UDJ5</accession>
<keyword evidence="2" id="KW-1185">Reference proteome</keyword>
<evidence type="ECO:0000313" key="2">
    <source>
        <dbReference type="Proteomes" id="UP000054279"/>
    </source>
</evidence>
<dbReference type="Proteomes" id="UP000054279">
    <property type="component" value="Unassembled WGS sequence"/>
</dbReference>